<feature type="region of interest" description="Disordered" evidence="1">
    <location>
        <begin position="313"/>
        <end position="338"/>
    </location>
</feature>
<evidence type="ECO:0000313" key="2">
    <source>
        <dbReference type="EMBL" id="ESA05099.1"/>
    </source>
</evidence>
<gene>
    <name evidence="2" type="ORF">GLOINDRAFT_35968</name>
</gene>
<evidence type="ECO:0000256" key="1">
    <source>
        <dbReference type="SAM" id="MobiDB-lite"/>
    </source>
</evidence>
<dbReference type="AlphaFoldDB" id="U9TAB9"/>
<dbReference type="HOGENOM" id="CLU_822742_0_0_1"/>
<feature type="region of interest" description="Disordered" evidence="1">
    <location>
        <begin position="71"/>
        <end position="130"/>
    </location>
</feature>
<feature type="region of interest" description="Disordered" evidence="1">
    <location>
        <begin position="1"/>
        <end position="28"/>
    </location>
</feature>
<accession>U9TAB9</accession>
<reference evidence="2" key="1">
    <citation type="submission" date="2013-07" db="EMBL/GenBank/DDBJ databases">
        <title>The genome of an arbuscular mycorrhizal fungus provides insights into the evolution of the oldest plant symbiosis.</title>
        <authorList>
            <consortium name="DOE Joint Genome Institute"/>
            <person name="Tisserant E."/>
            <person name="Malbreil M."/>
            <person name="Kuo A."/>
            <person name="Kohler A."/>
            <person name="Symeonidi A."/>
            <person name="Balestrini R."/>
            <person name="Charron P."/>
            <person name="Duensing N."/>
            <person name="Frei-dit-Frey N."/>
            <person name="Gianinazzi-Pearson V."/>
            <person name="Gilbert B."/>
            <person name="Handa Y."/>
            <person name="Hijri M."/>
            <person name="Kaul R."/>
            <person name="Kawaguchi M."/>
            <person name="Krajinski F."/>
            <person name="Lammers P."/>
            <person name="Lapierre D."/>
            <person name="Masclaux F.G."/>
            <person name="Murat C."/>
            <person name="Morin E."/>
            <person name="Ndikumana S."/>
            <person name="Pagni M."/>
            <person name="Petitpierre D."/>
            <person name="Requena N."/>
            <person name="Rosikiewicz P."/>
            <person name="Riley R."/>
            <person name="Saito K."/>
            <person name="San Clemente H."/>
            <person name="Shapiro H."/>
            <person name="van Tuinen D."/>
            <person name="Becard G."/>
            <person name="Bonfante P."/>
            <person name="Paszkowski U."/>
            <person name="Shachar-Hill Y."/>
            <person name="Young J.P."/>
            <person name="Sanders I.R."/>
            <person name="Henrissat B."/>
            <person name="Rensing S.A."/>
            <person name="Grigoriev I.V."/>
            <person name="Corradi N."/>
            <person name="Roux C."/>
            <person name="Martin F."/>
        </authorList>
    </citation>
    <scope>NUCLEOTIDE SEQUENCE</scope>
    <source>
        <strain evidence="2">DAOM 197198</strain>
    </source>
</reference>
<dbReference type="VEuPathDB" id="FungiDB:RhiirFUN_021633"/>
<feature type="compositionally biased region" description="Basic residues" evidence="1">
    <location>
        <begin position="86"/>
        <end position="96"/>
    </location>
</feature>
<organism evidence="2">
    <name type="scientific">Rhizophagus irregularis (strain DAOM 181602 / DAOM 197198 / MUCL 43194)</name>
    <name type="common">Arbuscular mycorrhizal fungus</name>
    <name type="synonym">Glomus intraradices</name>
    <dbReference type="NCBI Taxonomy" id="747089"/>
    <lineage>
        <taxon>Eukaryota</taxon>
        <taxon>Fungi</taxon>
        <taxon>Fungi incertae sedis</taxon>
        <taxon>Mucoromycota</taxon>
        <taxon>Glomeromycotina</taxon>
        <taxon>Glomeromycetes</taxon>
        <taxon>Glomerales</taxon>
        <taxon>Glomeraceae</taxon>
        <taxon>Rhizophagus</taxon>
    </lineage>
</organism>
<feature type="compositionally biased region" description="Polar residues" evidence="1">
    <location>
        <begin position="1"/>
        <end position="18"/>
    </location>
</feature>
<name>U9TAB9_RHIID</name>
<feature type="region of interest" description="Disordered" evidence="1">
    <location>
        <begin position="146"/>
        <end position="273"/>
    </location>
</feature>
<feature type="non-terminal residue" evidence="2">
    <location>
        <position position="1"/>
    </location>
</feature>
<dbReference type="EMBL" id="KI293483">
    <property type="protein sequence ID" value="ESA05099.1"/>
    <property type="molecule type" value="Genomic_DNA"/>
</dbReference>
<protein>
    <submittedName>
        <fullName evidence="2">Uncharacterized protein</fullName>
    </submittedName>
</protein>
<proteinExistence type="predicted"/>
<feature type="compositionally biased region" description="Basic and acidic residues" evidence="1">
    <location>
        <begin position="196"/>
        <end position="206"/>
    </location>
</feature>
<sequence length="338" mass="39550">KRTDMASQQKVESDTSVIPYTDSDDSISDSLREKYKGIGVKKVHNEFVMHIQEIFINQSVTYNIIGLESTKVSSSKGAEPSSNITRKNRKKLRKSQRVSDSEDSDDDVKQGDLRKNCQISDNEDADNKIRRKDSRKNWWVEDANNKVKRKDSRKNQQISDSEDVDDDVKQGDSRKNCQISDNEDADNKVRRKDSRKNRWVEDADNKVKRKDSRKNQRISDSEDMIMITSRKRSKNRQLNSDEGKRKRAEENSSFETEEESIEKGSRRHSNRPLINAESVGFKRYNNLNEMEKDLKEALRRDVFWNITRMPDESQLDRSKTFESQKKIPTEYILNQQQG</sequence>
<feature type="compositionally biased region" description="Basic and acidic residues" evidence="1">
    <location>
        <begin position="313"/>
        <end position="328"/>
    </location>
</feature>
<feature type="compositionally biased region" description="Basic and acidic residues" evidence="1">
    <location>
        <begin position="239"/>
        <end position="250"/>
    </location>
</feature>
<feature type="compositionally biased region" description="Polar residues" evidence="1">
    <location>
        <begin position="71"/>
        <end position="85"/>
    </location>
</feature>